<protein>
    <recommendedName>
        <fullName evidence="2">HTH cro/C1-type domain-containing protein</fullName>
    </recommendedName>
</protein>
<accession>E6Q236</accession>
<reference evidence="1" key="1">
    <citation type="submission" date="2009-10" db="EMBL/GenBank/DDBJ databases">
        <title>Diversity of trophic interactions inside an arsenic-rich microbial ecosystem.</title>
        <authorList>
            <person name="Bertin P.N."/>
            <person name="Heinrich-Salmeron A."/>
            <person name="Pelletier E."/>
            <person name="Goulhen-Chollet F."/>
            <person name="Arsene-Ploetze F."/>
            <person name="Gallien S."/>
            <person name="Calteau A."/>
            <person name="Vallenet D."/>
            <person name="Casiot C."/>
            <person name="Chane-Woon-Ming B."/>
            <person name="Giloteaux L."/>
            <person name="Barakat M."/>
            <person name="Bonnefoy V."/>
            <person name="Bruneel O."/>
            <person name="Chandler M."/>
            <person name="Cleiss J."/>
            <person name="Duran R."/>
            <person name="Elbaz-Poulichet F."/>
            <person name="Fonknechten N."/>
            <person name="Lauga B."/>
            <person name="Mornico D."/>
            <person name="Ortet P."/>
            <person name="Schaeffer C."/>
            <person name="Siguier P."/>
            <person name="Alexander Thil Smith A."/>
            <person name="Van Dorsselaer A."/>
            <person name="Weissenbach J."/>
            <person name="Medigue C."/>
            <person name="Le Paslier D."/>
        </authorList>
    </citation>
    <scope>NUCLEOTIDE SEQUENCE</scope>
</reference>
<comment type="caution">
    <text evidence="1">The sequence shown here is derived from an EMBL/GenBank/DDBJ whole genome shotgun (WGS) entry which is preliminary data.</text>
</comment>
<organism evidence="1">
    <name type="scientific">mine drainage metagenome</name>
    <dbReference type="NCBI Taxonomy" id="410659"/>
    <lineage>
        <taxon>unclassified sequences</taxon>
        <taxon>metagenomes</taxon>
        <taxon>ecological metagenomes</taxon>
    </lineage>
</organism>
<evidence type="ECO:0008006" key="2">
    <source>
        <dbReference type="Google" id="ProtNLM"/>
    </source>
</evidence>
<gene>
    <name evidence="1" type="ORF">CARN4_0600</name>
</gene>
<dbReference type="AlphaFoldDB" id="E6Q236"/>
<proteinExistence type="predicted"/>
<dbReference type="EMBL" id="CABO01000016">
    <property type="protein sequence ID" value="CBI01246.1"/>
    <property type="molecule type" value="Genomic_DNA"/>
</dbReference>
<name>E6Q236_9ZZZZ</name>
<evidence type="ECO:0000313" key="1">
    <source>
        <dbReference type="EMBL" id="CBI01246.1"/>
    </source>
</evidence>
<sequence length="82" mass="9081">MSEDSEKSRKKHEKEKRATAFAVRLAATGLSLSEFAKEAGFTRNVIYNLSIGQKPSSDSHAQKLDAAFERLRGSSARIPKSR</sequence>